<protein>
    <recommendedName>
        <fullName evidence="9">Amino acid transporter</fullName>
    </recommendedName>
</protein>
<evidence type="ECO:0000256" key="4">
    <source>
        <dbReference type="ARBA" id="ARBA00022989"/>
    </source>
</evidence>
<keyword evidence="5 6" id="KW-0472">Membrane</keyword>
<dbReference type="EMBL" id="JFKE01000001">
    <property type="protein sequence ID" value="KAJ57487.1"/>
    <property type="molecule type" value="Genomic_DNA"/>
</dbReference>
<evidence type="ECO:0000256" key="5">
    <source>
        <dbReference type="ARBA" id="ARBA00023136"/>
    </source>
</evidence>
<dbReference type="InterPro" id="IPR001123">
    <property type="entry name" value="LeuE-type"/>
</dbReference>
<feature type="transmembrane region" description="Helical" evidence="6">
    <location>
        <begin position="120"/>
        <end position="141"/>
    </location>
</feature>
<feature type="transmembrane region" description="Helical" evidence="6">
    <location>
        <begin position="153"/>
        <end position="175"/>
    </location>
</feature>
<dbReference type="GO" id="GO:0005886">
    <property type="term" value="C:plasma membrane"/>
    <property type="evidence" value="ECO:0007669"/>
    <property type="project" value="UniProtKB-SubCell"/>
</dbReference>
<accession>A0A037ZRL5</accession>
<dbReference type="OrthoDB" id="9807053at2"/>
<evidence type="ECO:0000313" key="8">
    <source>
        <dbReference type="Proteomes" id="UP000026249"/>
    </source>
</evidence>
<dbReference type="RefSeq" id="WP_035255859.1">
    <property type="nucleotide sequence ID" value="NZ_JFKE01000001.1"/>
</dbReference>
<evidence type="ECO:0000256" key="6">
    <source>
        <dbReference type="SAM" id="Phobius"/>
    </source>
</evidence>
<keyword evidence="4 6" id="KW-1133">Transmembrane helix</keyword>
<gene>
    <name evidence="7" type="ORF">ACMU_02990</name>
</gene>
<name>A0A037ZRL5_9RHOB</name>
<evidence type="ECO:0000256" key="3">
    <source>
        <dbReference type="ARBA" id="ARBA00022692"/>
    </source>
</evidence>
<organism evidence="7 8">
    <name type="scientific">Actibacterium mucosum KCTC 23349</name>
    <dbReference type="NCBI Taxonomy" id="1454373"/>
    <lineage>
        <taxon>Bacteria</taxon>
        <taxon>Pseudomonadati</taxon>
        <taxon>Pseudomonadota</taxon>
        <taxon>Alphaproteobacteria</taxon>
        <taxon>Rhodobacterales</taxon>
        <taxon>Roseobacteraceae</taxon>
        <taxon>Actibacterium</taxon>
    </lineage>
</organism>
<dbReference type="AlphaFoldDB" id="A0A037ZRL5"/>
<dbReference type="Proteomes" id="UP000026249">
    <property type="component" value="Unassembled WGS sequence"/>
</dbReference>
<reference evidence="7 8" key="1">
    <citation type="submission" date="2014-03" db="EMBL/GenBank/DDBJ databases">
        <title>Draft Genome Sequence of Actibacterium mucosum KCTC 23349, a Marine Alphaproteobacterium with Complex Ionic Requirements Isolated from Mediterranean Seawater at Malvarrosa Beach, Valencia, Spain.</title>
        <authorList>
            <person name="Arahal D.R."/>
            <person name="Shao Z."/>
            <person name="Lai Q."/>
            <person name="Pujalte M.J."/>
        </authorList>
    </citation>
    <scope>NUCLEOTIDE SEQUENCE [LARGE SCALE GENOMIC DNA]</scope>
    <source>
        <strain evidence="7 8">KCTC 23349</strain>
    </source>
</reference>
<evidence type="ECO:0000313" key="7">
    <source>
        <dbReference type="EMBL" id="KAJ57487.1"/>
    </source>
</evidence>
<dbReference type="PANTHER" id="PTHR30086:SF20">
    <property type="entry name" value="ARGININE EXPORTER PROTEIN ARGO-RELATED"/>
    <property type="match status" value="1"/>
</dbReference>
<comment type="caution">
    <text evidence="7">The sequence shown here is derived from an EMBL/GenBank/DDBJ whole genome shotgun (WGS) entry which is preliminary data.</text>
</comment>
<dbReference type="GO" id="GO:0015171">
    <property type="term" value="F:amino acid transmembrane transporter activity"/>
    <property type="evidence" value="ECO:0007669"/>
    <property type="project" value="TreeGrafter"/>
</dbReference>
<keyword evidence="2" id="KW-1003">Cell membrane</keyword>
<dbReference type="Pfam" id="PF01810">
    <property type="entry name" value="LysE"/>
    <property type="match status" value="1"/>
</dbReference>
<dbReference type="STRING" id="1454373.ACMU_02990"/>
<keyword evidence="3 6" id="KW-0812">Transmembrane</keyword>
<keyword evidence="8" id="KW-1185">Reference proteome</keyword>
<comment type="subcellular location">
    <subcellularLocation>
        <location evidence="1">Cell membrane</location>
        <topology evidence="1">Multi-pass membrane protein</topology>
    </subcellularLocation>
</comment>
<dbReference type="PANTHER" id="PTHR30086">
    <property type="entry name" value="ARGININE EXPORTER PROTEIN ARGO"/>
    <property type="match status" value="1"/>
</dbReference>
<evidence type="ECO:0000256" key="2">
    <source>
        <dbReference type="ARBA" id="ARBA00022475"/>
    </source>
</evidence>
<feature type="transmembrane region" description="Helical" evidence="6">
    <location>
        <begin position="46"/>
        <end position="74"/>
    </location>
</feature>
<proteinExistence type="predicted"/>
<dbReference type="PIRSF" id="PIRSF006324">
    <property type="entry name" value="LeuE"/>
    <property type="match status" value="1"/>
</dbReference>
<evidence type="ECO:0008006" key="9">
    <source>
        <dbReference type="Google" id="ProtNLM"/>
    </source>
</evidence>
<sequence length="206" mass="20687">MIEAALSIPAATWLAFLAAALALNLTPGADVMFASATGLRGGPLAGIVAGIGVGLGSLVHIALAVGGVAALLAAAPWAFVALRWAGAGYLLWLAYKSWTAPAPAPGTAAISYGRALRQGWITNVLNPKVAIFVLAFLPQFADPALGPVAPQMAVLGLTLTVTGTFITCSYGALAGALGQRLARAGRVMNRVAAAVYAGLAGKLLLN</sequence>
<evidence type="ECO:0000256" key="1">
    <source>
        <dbReference type="ARBA" id="ARBA00004651"/>
    </source>
</evidence>